<dbReference type="GO" id="GO:0016788">
    <property type="term" value="F:hydrolase activity, acting on ester bonds"/>
    <property type="evidence" value="ECO:0007669"/>
    <property type="project" value="TreeGrafter"/>
</dbReference>
<dbReference type="AlphaFoldDB" id="A0A934KWH1"/>
<dbReference type="RefSeq" id="WP_199598468.1">
    <property type="nucleotide sequence ID" value="NZ_JAEHJZ010000018.1"/>
</dbReference>
<protein>
    <submittedName>
        <fullName evidence="3">Alpha/beta hydrolase</fullName>
    </submittedName>
</protein>
<dbReference type="PANTHER" id="PTHR40841">
    <property type="entry name" value="SIDEROPHORE TRIACETYLFUSARININE C ESTERASE"/>
    <property type="match status" value="1"/>
</dbReference>
<keyword evidence="4" id="KW-1185">Reference proteome</keyword>
<dbReference type="InterPro" id="IPR000801">
    <property type="entry name" value="Esterase-like"/>
</dbReference>
<gene>
    <name evidence="3" type="ORF">JEM65_08215</name>
</gene>
<evidence type="ECO:0000313" key="4">
    <source>
        <dbReference type="Proteomes" id="UP000662373"/>
    </source>
</evidence>
<evidence type="ECO:0000256" key="2">
    <source>
        <dbReference type="ARBA" id="ARBA00022801"/>
    </source>
</evidence>
<dbReference type="Gene3D" id="3.40.50.1820">
    <property type="entry name" value="alpha/beta hydrolase"/>
    <property type="match status" value="1"/>
</dbReference>
<name>A0A934KWH1_9FLAO</name>
<accession>A0A934KWH1</accession>
<organism evidence="3 4">
    <name type="scientific">Gelidibacter salicanalis</name>
    <dbReference type="NCBI Taxonomy" id="291193"/>
    <lineage>
        <taxon>Bacteria</taxon>
        <taxon>Pseudomonadati</taxon>
        <taxon>Bacteroidota</taxon>
        <taxon>Flavobacteriia</taxon>
        <taxon>Flavobacteriales</taxon>
        <taxon>Flavobacteriaceae</taxon>
        <taxon>Gelidibacter</taxon>
    </lineage>
</organism>
<evidence type="ECO:0000313" key="3">
    <source>
        <dbReference type="EMBL" id="MBJ7880630.1"/>
    </source>
</evidence>
<keyword evidence="2 3" id="KW-0378">Hydrolase</keyword>
<proteinExistence type="inferred from homology"/>
<evidence type="ECO:0000256" key="1">
    <source>
        <dbReference type="ARBA" id="ARBA00005622"/>
    </source>
</evidence>
<comment type="similarity">
    <text evidence="1">Belongs to the esterase D family.</text>
</comment>
<dbReference type="SUPFAM" id="SSF53474">
    <property type="entry name" value="alpha/beta-Hydrolases"/>
    <property type="match status" value="1"/>
</dbReference>
<sequence length="427" mass="48224">MKNYIGFVFIILSFMSCKQSENSVKLEQPKNDIVIGQLDSMYSTILGESREFWIHIPKSAKDNSSYKTQYPVLYLLDGPSHFSSVTGMIEQLSPANGNMSIPEMIVVGIANTNRSLDFTPSQVDIDFISGDSLPFASGGGNKFLDFLEMELIPHVEKTYPASHYRTFVGHSFGGLSVINALADRQHLFNKCIAIDPSLWWDNRAFLIGADSILSIHKFKGKALYLGVANTLEAGMTIDKVQSDGVPDTNFTVHIKSILQFADSLEVKKDNELLFEWKHYDNDDHGSVPLIAEYDALRFLFSWYKLEGVNDFFSENSTLTAEDLLKIIDTHYAKISDKFGYTVIPTENFINSIGNGFMYNEMPDKAYALLILNIKNYPKSANVYETLGDYYLFQSDTLNAIKQFKKGYIIENKEQLKIKLEALAPEQL</sequence>
<comment type="caution">
    <text evidence="3">The sequence shown here is derived from an EMBL/GenBank/DDBJ whole genome shotgun (WGS) entry which is preliminary data.</text>
</comment>
<dbReference type="InterPro" id="IPR052558">
    <property type="entry name" value="Siderophore_Hydrolase_D"/>
</dbReference>
<dbReference type="Pfam" id="PF00756">
    <property type="entry name" value="Esterase"/>
    <property type="match status" value="1"/>
</dbReference>
<dbReference type="PROSITE" id="PS51257">
    <property type="entry name" value="PROKAR_LIPOPROTEIN"/>
    <property type="match status" value="1"/>
</dbReference>
<dbReference type="EMBL" id="JAEHJZ010000018">
    <property type="protein sequence ID" value="MBJ7880630.1"/>
    <property type="molecule type" value="Genomic_DNA"/>
</dbReference>
<dbReference type="PANTHER" id="PTHR40841:SF2">
    <property type="entry name" value="SIDEROPHORE-DEGRADING ESTERASE (EUROFUNG)"/>
    <property type="match status" value="1"/>
</dbReference>
<reference evidence="3 4" key="1">
    <citation type="submission" date="2020-09" db="EMBL/GenBank/DDBJ databases">
        <title>Draft genome of Gelidibacter salicanalis PAMC21136.</title>
        <authorList>
            <person name="Park H."/>
        </authorList>
    </citation>
    <scope>NUCLEOTIDE SEQUENCE [LARGE SCALE GENOMIC DNA]</scope>
    <source>
        <strain evidence="3 4">PAMC21136</strain>
    </source>
</reference>
<dbReference type="Proteomes" id="UP000662373">
    <property type="component" value="Unassembled WGS sequence"/>
</dbReference>
<dbReference type="InterPro" id="IPR029058">
    <property type="entry name" value="AB_hydrolase_fold"/>
</dbReference>